<dbReference type="Proteomes" id="UP000095280">
    <property type="component" value="Unplaced"/>
</dbReference>
<evidence type="ECO:0000313" key="1">
    <source>
        <dbReference type="Proteomes" id="UP000095280"/>
    </source>
</evidence>
<dbReference type="WBParaSite" id="maker-uti_cns_0007368-snap-gene-0.4-mRNA-1">
    <property type="protein sequence ID" value="maker-uti_cns_0007368-snap-gene-0.4-mRNA-1"/>
    <property type="gene ID" value="maker-uti_cns_0007368-snap-gene-0.4"/>
</dbReference>
<dbReference type="AlphaFoldDB" id="A0A1I8HR16"/>
<sequence>MPQLKSLPRSALGLALLLVICCCCCSLQGALAQDSEVERICGRNPFIQMKHLAEKIMRRTMTDDEFNALFSRALGDPHKGPRLRVMVTRYQDCRLSVENGHF</sequence>
<protein>
    <submittedName>
        <fullName evidence="2">Secreted protein</fullName>
    </submittedName>
</protein>
<reference evidence="2" key="1">
    <citation type="submission" date="2016-11" db="UniProtKB">
        <authorList>
            <consortium name="WormBaseParasite"/>
        </authorList>
    </citation>
    <scope>IDENTIFICATION</scope>
</reference>
<keyword evidence="1" id="KW-1185">Reference proteome</keyword>
<accession>A0A1I8HR16</accession>
<organism evidence="1 2">
    <name type="scientific">Macrostomum lignano</name>
    <dbReference type="NCBI Taxonomy" id="282301"/>
    <lineage>
        <taxon>Eukaryota</taxon>
        <taxon>Metazoa</taxon>
        <taxon>Spiralia</taxon>
        <taxon>Lophotrochozoa</taxon>
        <taxon>Platyhelminthes</taxon>
        <taxon>Rhabditophora</taxon>
        <taxon>Macrostomorpha</taxon>
        <taxon>Macrostomida</taxon>
        <taxon>Macrostomidae</taxon>
        <taxon>Macrostomum</taxon>
    </lineage>
</organism>
<proteinExistence type="predicted"/>
<evidence type="ECO:0000313" key="2">
    <source>
        <dbReference type="WBParaSite" id="maker-uti_cns_0007368-snap-gene-0.4-mRNA-1"/>
    </source>
</evidence>
<name>A0A1I8HR16_9PLAT</name>